<dbReference type="GO" id="GO:0005634">
    <property type="term" value="C:nucleus"/>
    <property type="evidence" value="ECO:0007669"/>
    <property type="project" value="TreeGrafter"/>
</dbReference>
<dbReference type="GO" id="GO:0035861">
    <property type="term" value="C:site of double-strand break"/>
    <property type="evidence" value="ECO:0007669"/>
    <property type="project" value="TreeGrafter"/>
</dbReference>
<dbReference type="PANTHER" id="PTHR46060:SF2">
    <property type="entry name" value="HISTONE-LYSINE N-METHYLTRANSFERASE SETMAR"/>
    <property type="match status" value="1"/>
</dbReference>
<dbReference type="STRING" id="151549.A0A4C1SNB1"/>
<accession>A0A4C1SNB1</accession>
<evidence type="ECO:0000313" key="1">
    <source>
        <dbReference type="EMBL" id="GBP03703.1"/>
    </source>
</evidence>
<dbReference type="InterPro" id="IPR052709">
    <property type="entry name" value="Transposase-MT_Hybrid"/>
</dbReference>
<dbReference type="Gene3D" id="3.30.420.10">
    <property type="entry name" value="Ribonuclease H-like superfamily/Ribonuclease H"/>
    <property type="match status" value="1"/>
</dbReference>
<dbReference type="InterPro" id="IPR036397">
    <property type="entry name" value="RNaseH_sf"/>
</dbReference>
<dbReference type="GO" id="GO:0003697">
    <property type="term" value="F:single-stranded DNA binding"/>
    <property type="evidence" value="ECO:0007669"/>
    <property type="project" value="TreeGrafter"/>
</dbReference>
<dbReference type="GO" id="GO:0042800">
    <property type="term" value="F:histone H3K4 methyltransferase activity"/>
    <property type="evidence" value="ECO:0007669"/>
    <property type="project" value="TreeGrafter"/>
</dbReference>
<dbReference type="GO" id="GO:0046975">
    <property type="term" value="F:histone H3K36 methyltransferase activity"/>
    <property type="evidence" value="ECO:0007669"/>
    <property type="project" value="TreeGrafter"/>
</dbReference>
<proteinExistence type="predicted"/>
<gene>
    <name evidence="1" type="primary">SETMAR</name>
    <name evidence="1" type="ORF">EVAR_2439_1</name>
</gene>
<dbReference type="AlphaFoldDB" id="A0A4C1SNB1"/>
<dbReference type="GO" id="GO:0015074">
    <property type="term" value="P:DNA integration"/>
    <property type="evidence" value="ECO:0007669"/>
    <property type="project" value="TreeGrafter"/>
</dbReference>
<dbReference type="GO" id="GO:0044774">
    <property type="term" value="P:mitotic DNA integrity checkpoint signaling"/>
    <property type="evidence" value="ECO:0007669"/>
    <property type="project" value="TreeGrafter"/>
</dbReference>
<comment type="caution">
    <text evidence="1">The sequence shown here is derived from an EMBL/GenBank/DDBJ whole genome shotgun (WGS) entry which is preliminary data.</text>
</comment>
<keyword evidence="1" id="KW-0489">Methyltransferase</keyword>
<dbReference type="EMBL" id="BGZK01000011">
    <property type="protein sequence ID" value="GBP03703.1"/>
    <property type="molecule type" value="Genomic_DNA"/>
</dbReference>
<name>A0A4C1SNB1_EUMVA</name>
<dbReference type="GO" id="GO:0000793">
    <property type="term" value="C:condensed chromosome"/>
    <property type="evidence" value="ECO:0007669"/>
    <property type="project" value="TreeGrafter"/>
</dbReference>
<evidence type="ECO:0000313" key="2">
    <source>
        <dbReference type="Proteomes" id="UP000299102"/>
    </source>
</evidence>
<dbReference type="OrthoDB" id="616263at2759"/>
<dbReference type="GO" id="GO:0000014">
    <property type="term" value="F:single-stranded DNA endodeoxyribonuclease activity"/>
    <property type="evidence" value="ECO:0007669"/>
    <property type="project" value="TreeGrafter"/>
</dbReference>
<dbReference type="GO" id="GO:0032259">
    <property type="term" value="P:methylation"/>
    <property type="evidence" value="ECO:0007669"/>
    <property type="project" value="UniProtKB-KW"/>
</dbReference>
<dbReference type="PANTHER" id="PTHR46060">
    <property type="entry name" value="MARINER MOS1 TRANSPOSASE-LIKE PROTEIN"/>
    <property type="match status" value="1"/>
</dbReference>
<reference evidence="1 2" key="1">
    <citation type="journal article" date="2019" name="Commun. Biol.">
        <title>The bagworm genome reveals a unique fibroin gene that provides high tensile strength.</title>
        <authorList>
            <person name="Kono N."/>
            <person name="Nakamura H."/>
            <person name="Ohtoshi R."/>
            <person name="Tomita M."/>
            <person name="Numata K."/>
            <person name="Arakawa K."/>
        </authorList>
    </citation>
    <scope>NUCLEOTIDE SEQUENCE [LARGE SCALE GENOMIC DNA]</scope>
</reference>
<dbReference type="GO" id="GO:0031297">
    <property type="term" value="P:replication fork processing"/>
    <property type="evidence" value="ECO:0007669"/>
    <property type="project" value="TreeGrafter"/>
</dbReference>
<keyword evidence="1" id="KW-0808">Transferase</keyword>
<dbReference type="GO" id="GO:0000729">
    <property type="term" value="P:DNA double-strand break processing"/>
    <property type="evidence" value="ECO:0007669"/>
    <property type="project" value="TreeGrafter"/>
</dbReference>
<keyword evidence="2" id="KW-1185">Reference proteome</keyword>
<dbReference type="Proteomes" id="UP000299102">
    <property type="component" value="Unassembled WGS sequence"/>
</dbReference>
<sequence length="145" mass="16803">MDQNVVSVRVAQSSFKRFQSGNFNVKDKPRSGRPVTEKVDGILEKVQDQHISSYDIVEKLGIEHKNLNSIEKARHPKKPDTWIPHELTERNLMNCVLICDSLLKCNETEPFLKRLITSDEKWITYDKNVQKRSFNELLPPGKTIN</sequence>
<organism evidence="1 2">
    <name type="scientific">Eumeta variegata</name>
    <name type="common">Bagworm moth</name>
    <name type="synonym">Eumeta japonica</name>
    <dbReference type="NCBI Taxonomy" id="151549"/>
    <lineage>
        <taxon>Eukaryota</taxon>
        <taxon>Metazoa</taxon>
        <taxon>Ecdysozoa</taxon>
        <taxon>Arthropoda</taxon>
        <taxon>Hexapoda</taxon>
        <taxon>Insecta</taxon>
        <taxon>Pterygota</taxon>
        <taxon>Neoptera</taxon>
        <taxon>Endopterygota</taxon>
        <taxon>Lepidoptera</taxon>
        <taxon>Glossata</taxon>
        <taxon>Ditrysia</taxon>
        <taxon>Tineoidea</taxon>
        <taxon>Psychidae</taxon>
        <taxon>Oiketicinae</taxon>
        <taxon>Eumeta</taxon>
    </lineage>
</organism>
<dbReference type="GO" id="GO:0003690">
    <property type="term" value="F:double-stranded DNA binding"/>
    <property type="evidence" value="ECO:0007669"/>
    <property type="project" value="TreeGrafter"/>
</dbReference>
<dbReference type="GO" id="GO:0006303">
    <property type="term" value="P:double-strand break repair via nonhomologous end joining"/>
    <property type="evidence" value="ECO:0007669"/>
    <property type="project" value="TreeGrafter"/>
</dbReference>
<dbReference type="GO" id="GO:0044547">
    <property type="term" value="F:DNA topoisomerase binding"/>
    <property type="evidence" value="ECO:0007669"/>
    <property type="project" value="TreeGrafter"/>
</dbReference>
<protein>
    <submittedName>
        <fullName evidence="1">Histone-lysine N-methyltransferase SETMAR</fullName>
    </submittedName>
</protein>